<name>A0A852TVI3_9ACTN</name>
<dbReference type="PROSITE" id="PS50043">
    <property type="entry name" value="HTH_LUXR_2"/>
    <property type="match status" value="1"/>
</dbReference>
<sequence>MRRTPRVAAPPVGLDTLTRRERETLALLGRGRSDAETADASVVGEHAVKTHVSGVLTKLGLRDRVQAVIAAYESGLVRAGVPGEAGGGHNRQPGERGPSGG</sequence>
<evidence type="ECO:0000256" key="2">
    <source>
        <dbReference type="ARBA" id="ARBA00023125"/>
    </source>
</evidence>
<dbReference type="CDD" id="cd06170">
    <property type="entry name" value="LuxR_C_like"/>
    <property type="match status" value="1"/>
</dbReference>
<proteinExistence type="predicted"/>
<comment type="caution">
    <text evidence="6">The sequence shown here is derived from an EMBL/GenBank/DDBJ whole genome shotgun (WGS) entry which is preliminary data.</text>
</comment>
<dbReference type="EMBL" id="JACCCC010000001">
    <property type="protein sequence ID" value="NYE47405.1"/>
    <property type="molecule type" value="Genomic_DNA"/>
</dbReference>
<dbReference type="AlphaFoldDB" id="A0A852TVI3"/>
<gene>
    <name evidence="6" type="ORF">HDA32_002525</name>
</gene>
<dbReference type="Pfam" id="PF00196">
    <property type="entry name" value="GerE"/>
    <property type="match status" value="1"/>
</dbReference>
<dbReference type="InterPro" id="IPR036388">
    <property type="entry name" value="WH-like_DNA-bd_sf"/>
</dbReference>
<evidence type="ECO:0000256" key="3">
    <source>
        <dbReference type="ARBA" id="ARBA00023163"/>
    </source>
</evidence>
<dbReference type="PANTHER" id="PTHR44688">
    <property type="entry name" value="DNA-BINDING TRANSCRIPTIONAL ACTIVATOR DEVR_DOSR"/>
    <property type="match status" value="1"/>
</dbReference>
<dbReference type="PRINTS" id="PR00038">
    <property type="entry name" value="HTHLUXR"/>
</dbReference>
<feature type="domain" description="HTH luxR-type" evidence="5">
    <location>
        <begin position="10"/>
        <end position="75"/>
    </location>
</feature>
<evidence type="ECO:0000313" key="6">
    <source>
        <dbReference type="EMBL" id="NYE47405.1"/>
    </source>
</evidence>
<organism evidence="6 7">
    <name type="scientific">Spinactinospora alkalitolerans</name>
    <dbReference type="NCBI Taxonomy" id="687207"/>
    <lineage>
        <taxon>Bacteria</taxon>
        <taxon>Bacillati</taxon>
        <taxon>Actinomycetota</taxon>
        <taxon>Actinomycetes</taxon>
        <taxon>Streptosporangiales</taxon>
        <taxon>Nocardiopsidaceae</taxon>
        <taxon>Spinactinospora</taxon>
    </lineage>
</organism>
<keyword evidence="1" id="KW-0805">Transcription regulation</keyword>
<feature type="region of interest" description="Disordered" evidence="4">
    <location>
        <begin position="79"/>
        <end position="101"/>
    </location>
</feature>
<dbReference type="Gene3D" id="1.10.10.10">
    <property type="entry name" value="Winged helix-like DNA-binding domain superfamily/Winged helix DNA-binding domain"/>
    <property type="match status" value="1"/>
</dbReference>
<dbReference type="InterPro" id="IPR016032">
    <property type="entry name" value="Sig_transdc_resp-reg_C-effctor"/>
</dbReference>
<protein>
    <submittedName>
        <fullName evidence="6">DNA-binding NarL/FixJ family response regulator</fullName>
    </submittedName>
</protein>
<dbReference type="InterPro" id="IPR000792">
    <property type="entry name" value="Tscrpt_reg_LuxR_C"/>
</dbReference>
<dbReference type="PANTHER" id="PTHR44688:SF16">
    <property type="entry name" value="DNA-BINDING TRANSCRIPTIONAL ACTIVATOR DEVR_DOSR"/>
    <property type="match status" value="1"/>
</dbReference>
<accession>A0A852TVI3</accession>
<evidence type="ECO:0000256" key="4">
    <source>
        <dbReference type="SAM" id="MobiDB-lite"/>
    </source>
</evidence>
<keyword evidence="2 6" id="KW-0238">DNA-binding</keyword>
<dbReference type="RefSeq" id="WP_376766957.1">
    <property type="nucleotide sequence ID" value="NZ_BAAAYY010000015.1"/>
</dbReference>
<keyword evidence="3" id="KW-0804">Transcription</keyword>
<evidence type="ECO:0000259" key="5">
    <source>
        <dbReference type="PROSITE" id="PS50043"/>
    </source>
</evidence>
<dbReference type="Proteomes" id="UP000589036">
    <property type="component" value="Unassembled WGS sequence"/>
</dbReference>
<evidence type="ECO:0000313" key="7">
    <source>
        <dbReference type="Proteomes" id="UP000589036"/>
    </source>
</evidence>
<dbReference type="GO" id="GO:0003677">
    <property type="term" value="F:DNA binding"/>
    <property type="evidence" value="ECO:0007669"/>
    <property type="project" value="UniProtKB-KW"/>
</dbReference>
<evidence type="ECO:0000256" key="1">
    <source>
        <dbReference type="ARBA" id="ARBA00023015"/>
    </source>
</evidence>
<dbReference type="SUPFAM" id="SSF46894">
    <property type="entry name" value="C-terminal effector domain of the bipartite response regulators"/>
    <property type="match status" value="1"/>
</dbReference>
<keyword evidence="7" id="KW-1185">Reference proteome</keyword>
<dbReference type="GO" id="GO:0006355">
    <property type="term" value="P:regulation of DNA-templated transcription"/>
    <property type="evidence" value="ECO:0007669"/>
    <property type="project" value="InterPro"/>
</dbReference>
<reference evidence="6 7" key="1">
    <citation type="submission" date="2020-07" db="EMBL/GenBank/DDBJ databases">
        <title>Sequencing the genomes of 1000 actinobacteria strains.</title>
        <authorList>
            <person name="Klenk H.-P."/>
        </authorList>
    </citation>
    <scope>NUCLEOTIDE SEQUENCE [LARGE SCALE GENOMIC DNA]</scope>
    <source>
        <strain evidence="6 7">CXB654</strain>
    </source>
</reference>
<dbReference type="SMART" id="SM00421">
    <property type="entry name" value="HTH_LUXR"/>
    <property type="match status" value="1"/>
</dbReference>